<dbReference type="Proteomes" id="UP000195089">
    <property type="component" value="Unassembled WGS sequence"/>
</dbReference>
<accession>A0A243BAG9</accession>
<dbReference type="AlphaFoldDB" id="A0A243BAG9"/>
<gene>
    <name evidence="1" type="ORF">BK742_18170</name>
</gene>
<protein>
    <submittedName>
        <fullName evidence="1">Uncharacterized protein</fullName>
    </submittedName>
</protein>
<reference evidence="1 2" key="1">
    <citation type="submission" date="2016-10" db="EMBL/GenBank/DDBJ databases">
        <title>Comparative genomics of Bacillus thuringiensis reveals a path to pathogens against multiple invertebrate hosts.</title>
        <authorList>
            <person name="Zheng J."/>
            <person name="Gao Q."/>
            <person name="Liu H."/>
            <person name="Peng D."/>
            <person name="Ruan L."/>
            <person name="Sun M."/>
        </authorList>
    </citation>
    <scope>NUCLEOTIDE SEQUENCE [LARGE SCALE GENOMIC DNA]</scope>
    <source>
        <strain evidence="1">BGSC 4BX1</strain>
    </source>
</reference>
<proteinExistence type="predicted"/>
<name>A0A243BAG9_BACTU</name>
<dbReference type="EMBL" id="NFDL01000073">
    <property type="protein sequence ID" value="OTY41176.1"/>
    <property type="molecule type" value="Genomic_DNA"/>
</dbReference>
<evidence type="ECO:0000313" key="2">
    <source>
        <dbReference type="Proteomes" id="UP000195089"/>
    </source>
</evidence>
<comment type="caution">
    <text evidence="1">The sequence shown here is derived from an EMBL/GenBank/DDBJ whole genome shotgun (WGS) entry which is preliminary data.</text>
</comment>
<dbReference type="RefSeq" id="WP_088119909.1">
    <property type="nucleotide sequence ID" value="NZ_NFDL01000073.1"/>
</dbReference>
<organism evidence="1 2">
    <name type="scientific">Bacillus thuringiensis serovar pingluonsis</name>
    <dbReference type="NCBI Taxonomy" id="180881"/>
    <lineage>
        <taxon>Bacteria</taxon>
        <taxon>Bacillati</taxon>
        <taxon>Bacillota</taxon>
        <taxon>Bacilli</taxon>
        <taxon>Bacillales</taxon>
        <taxon>Bacillaceae</taxon>
        <taxon>Bacillus</taxon>
        <taxon>Bacillus cereus group</taxon>
    </lineage>
</organism>
<sequence length="250" mass="27966">MVSVTQRISKIKQPRGGYVKPKDFDVIELNDGIVLYEEENIHSALTGLAVDYLTRFTMGTSLEKAFRISLIGASRVNEDDYAEELLSGINGLDDNSIENACKMVGFDTAHRAGIASYKPVHTIQPDLATISNIRNMVKRSMTFNDNFGPIVKDGFTFEGGYTQFISSGDGDFLTETTLWDFKVSKKDPTNKNTLQLLIYYLMGVHSIHSEFEQIEKLGIFNPRLNKVYLLAISAISNEIINEVKTTVIGY</sequence>
<evidence type="ECO:0000313" key="1">
    <source>
        <dbReference type="EMBL" id="OTY41176.1"/>
    </source>
</evidence>